<dbReference type="PROSITE" id="PS01228">
    <property type="entry name" value="COF_1"/>
    <property type="match status" value="1"/>
</dbReference>
<keyword evidence="2" id="KW-1185">Reference proteome</keyword>
<dbReference type="PANTHER" id="PTHR10000">
    <property type="entry name" value="PHOSPHOSERINE PHOSPHATASE"/>
    <property type="match status" value="1"/>
</dbReference>
<dbReference type="Gene3D" id="3.40.50.1000">
    <property type="entry name" value="HAD superfamily/HAD-like"/>
    <property type="match status" value="1"/>
</dbReference>
<dbReference type="PANTHER" id="PTHR10000:SF8">
    <property type="entry name" value="HAD SUPERFAMILY HYDROLASE-LIKE, TYPE 3"/>
    <property type="match status" value="1"/>
</dbReference>
<evidence type="ECO:0000313" key="1">
    <source>
        <dbReference type="EMBL" id="RGB78105.1"/>
    </source>
</evidence>
<dbReference type="GO" id="GO:0005829">
    <property type="term" value="C:cytosol"/>
    <property type="evidence" value="ECO:0007669"/>
    <property type="project" value="TreeGrafter"/>
</dbReference>
<dbReference type="Proteomes" id="UP000261011">
    <property type="component" value="Unassembled WGS sequence"/>
</dbReference>
<dbReference type="CDD" id="cd07516">
    <property type="entry name" value="HAD_Pase"/>
    <property type="match status" value="1"/>
</dbReference>
<gene>
    <name evidence="1" type="ORF">DXA39_01235</name>
</gene>
<name>A0A3E2TL97_9FIRM</name>
<dbReference type="NCBIfam" id="TIGR01484">
    <property type="entry name" value="HAD-SF-IIB"/>
    <property type="match status" value="1"/>
</dbReference>
<dbReference type="OrthoDB" id="9781413at2"/>
<dbReference type="Pfam" id="PF08282">
    <property type="entry name" value="Hydrolase_3"/>
    <property type="match status" value="1"/>
</dbReference>
<dbReference type="InterPro" id="IPR036412">
    <property type="entry name" value="HAD-like_sf"/>
</dbReference>
<dbReference type="EMBL" id="QVEU01000001">
    <property type="protein sequence ID" value="RGB78105.1"/>
    <property type="molecule type" value="Genomic_DNA"/>
</dbReference>
<dbReference type="RefSeq" id="WP_117520306.1">
    <property type="nucleotide sequence ID" value="NZ_QVEU01000001.1"/>
</dbReference>
<dbReference type="SFLD" id="SFLDS00003">
    <property type="entry name" value="Haloacid_Dehalogenase"/>
    <property type="match status" value="1"/>
</dbReference>
<dbReference type="NCBIfam" id="TIGR00099">
    <property type="entry name" value="Cof-subfamily"/>
    <property type="match status" value="1"/>
</dbReference>
<dbReference type="InterPro" id="IPR006379">
    <property type="entry name" value="HAD-SF_hydro_IIB"/>
</dbReference>
<comment type="caution">
    <text evidence="1">The sequence shown here is derived from an EMBL/GenBank/DDBJ whole genome shotgun (WGS) entry which is preliminary data.</text>
</comment>
<organism evidence="1 2">
    <name type="scientific">Anaerococcus nagyae</name>
    <dbReference type="NCBI Taxonomy" id="1755241"/>
    <lineage>
        <taxon>Bacteria</taxon>
        <taxon>Bacillati</taxon>
        <taxon>Bacillota</taxon>
        <taxon>Tissierellia</taxon>
        <taxon>Tissierellales</taxon>
        <taxon>Peptoniphilaceae</taxon>
        <taxon>Anaerococcus</taxon>
    </lineage>
</organism>
<dbReference type="AlphaFoldDB" id="A0A3E2TL97"/>
<evidence type="ECO:0000313" key="2">
    <source>
        <dbReference type="Proteomes" id="UP000261011"/>
    </source>
</evidence>
<dbReference type="InterPro" id="IPR000150">
    <property type="entry name" value="Cof"/>
</dbReference>
<dbReference type="InterPro" id="IPR023214">
    <property type="entry name" value="HAD_sf"/>
</dbReference>
<protein>
    <submittedName>
        <fullName evidence="1">HAD family phosphatase</fullName>
    </submittedName>
</protein>
<dbReference type="Gene3D" id="3.30.1240.10">
    <property type="match status" value="1"/>
</dbReference>
<accession>A0A3E2TL97</accession>
<dbReference type="GO" id="GO:0016791">
    <property type="term" value="F:phosphatase activity"/>
    <property type="evidence" value="ECO:0007669"/>
    <property type="project" value="TreeGrafter"/>
</dbReference>
<dbReference type="SUPFAM" id="SSF56784">
    <property type="entry name" value="HAD-like"/>
    <property type="match status" value="1"/>
</dbReference>
<dbReference type="SFLD" id="SFLDG01140">
    <property type="entry name" value="C2.B:_Phosphomannomutase_and_P"/>
    <property type="match status" value="1"/>
</dbReference>
<proteinExistence type="predicted"/>
<dbReference type="GO" id="GO:0000287">
    <property type="term" value="F:magnesium ion binding"/>
    <property type="evidence" value="ECO:0007669"/>
    <property type="project" value="TreeGrafter"/>
</dbReference>
<reference evidence="1 2" key="1">
    <citation type="submission" date="2018-08" db="EMBL/GenBank/DDBJ databases">
        <title>A genome reference for cultivated species of the human gut microbiota.</title>
        <authorList>
            <person name="Zou Y."/>
            <person name="Xue W."/>
            <person name="Luo G."/>
        </authorList>
    </citation>
    <scope>NUCLEOTIDE SEQUENCE [LARGE SCALE GENOMIC DNA]</scope>
    <source>
        <strain evidence="1 2">OF01-3</strain>
    </source>
</reference>
<sequence>MAKIIAVDIDGTLLNSKGKISKKTQKALEDALQEGNIVVIASGRDPKGVIQYAEILKLDRYDGLLSNYNGARITNYNTQEILINHTLNISEMKKLLEFSEDLDINYTIYYDGKCYTNSMDTYKLKDTRSKNNMEIIYDPKLSYNIDFEPNNVLFACHPDKIEEAIVQINDSFNDKFTFVKSTPYYYEVMPKGIGKGESLLEIAKYYDIPIEDTIAFGDEENDLTMIEAAGIGVAMGNAIDLVKEAADYITLSNDEDGIADYLEKFVLKRERI</sequence>
<dbReference type="SFLD" id="SFLDG01144">
    <property type="entry name" value="C2.B.4:_PGP_Like"/>
    <property type="match status" value="1"/>
</dbReference>